<feature type="transmembrane region" description="Helical" evidence="6">
    <location>
        <begin position="679"/>
        <end position="702"/>
    </location>
</feature>
<dbReference type="Gene3D" id="1.20.1640.10">
    <property type="entry name" value="Multidrug efflux transporter AcrB transmembrane domain"/>
    <property type="match status" value="2"/>
</dbReference>
<feature type="transmembrane region" description="Helical" evidence="6">
    <location>
        <begin position="534"/>
        <end position="551"/>
    </location>
</feature>
<feature type="transmembrane region" description="Helical" evidence="6">
    <location>
        <begin position="558"/>
        <end position="581"/>
    </location>
</feature>
<dbReference type="AlphaFoldDB" id="A0A3A9WFF8"/>
<feature type="transmembrane region" description="Helical" evidence="6">
    <location>
        <begin position="643"/>
        <end position="667"/>
    </location>
</feature>
<protein>
    <submittedName>
        <fullName evidence="8">MMPL family transporter</fullName>
    </submittedName>
</protein>
<evidence type="ECO:0000256" key="5">
    <source>
        <dbReference type="ARBA" id="ARBA00023136"/>
    </source>
</evidence>
<name>A0A3A9WFF8_9ACTN</name>
<dbReference type="Proteomes" id="UP000275024">
    <property type="component" value="Unassembled WGS sequence"/>
</dbReference>
<dbReference type="Proteomes" id="UP000268652">
    <property type="component" value="Unassembled WGS sequence"/>
</dbReference>
<feature type="transmembrane region" description="Helical" evidence="6">
    <location>
        <begin position="281"/>
        <end position="304"/>
    </location>
</feature>
<evidence type="ECO:0000256" key="2">
    <source>
        <dbReference type="ARBA" id="ARBA00022475"/>
    </source>
</evidence>
<evidence type="ECO:0000313" key="9">
    <source>
        <dbReference type="EMBL" id="RKN20489.1"/>
    </source>
</evidence>
<evidence type="ECO:0000313" key="8">
    <source>
        <dbReference type="EMBL" id="RKN08134.1"/>
    </source>
</evidence>
<feature type="transmembrane region" description="Helical" evidence="6">
    <location>
        <begin position="188"/>
        <end position="221"/>
    </location>
</feature>
<keyword evidence="5 6" id="KW-0472">Membrane</keyword>
<reference evidence="10 11" key="1">
    <citation type="submission" date="2018-09" db="EMBL/GenBank/DDBJ databases">
        <title>Streptomyces sp. nov. DS1-2, an endophytic actinomycete isolated from roots of Dendrobium scabrilingue.</title>
        <authorList>
            <person name="Kuncharoen N."/>
            <person name="Kudo T."/>
            <person name="Ohkuma M."/>
            <person name="Yuki M."/>
            <person name="Tanasupawat S."/>
        </authorList>
    </citation>
    <scope>NUCLEOTIDE SEQUENCE [LARGE SCALE GENOMIC DNA]</scope>
    <source>
        <strain evidence="8 11">AZ1-7</strain>
        <strain evidence="9 10">DS1-2</strain>
    </source>
</reference>
<dbReference type="GO" id="GO:0005886">
    <property type="term" value="C:plasma membrane"/>
    <property type="evidence" value="ECO:0007669"/>
    <property type="project" value="UniProtKB-SubCell"/>
</dbReference>
<gene>
    <name evidence="9" type="ORF">D7318_18435</name>
    <name evidence="8" type="ORF">D7319_16575</name>
</gene>
<dbReference type="RefSeq" id="WP_120698217.1">
    <property type="nucleotide sequence ID" value="NZ_RBDX01000012.1"/>
</dbReference>
<feature type="transmembrane region" description="Helical" evidence="6">
    <location>
        <begin position="375"/>
        <end position="394"/>
    </location>
</feature>
<feature type="transmembrane region" description="Helical" evidence="6">
    <location>
        <begin position="310"/>
        <end position="333"/>
    </location>
</feature>
<dbReference type="OrthoDB" id="7051771at2"/>
<feature type="transmembrane region" description="Helical" evidence="6">
    <location>
        <begin position="601"/>
        <end position="622"/>
    </location>
</feature>
<keyword evidence="2" id="KW-1003">Cell membrane</keyword>
<sequence length="744" mass="77897">MTRDVKDIPKGIAARLGGWSTRHRRAAIAGWLLLVVVAAVVGGATGAREMTDSEGGAGDSGRADEVLEDTDLVSPAAEQVLLRSAEPDGWTVAAEELIAGIEATGEVLGVQEPLRSESGHEGLIGFAMDGDPATAGDRVEPVVEVVADVAEAHDDLEIHQFGKASADAALSDMLTEDLRTAEFTAVPLALGILLVVFGALAAALLPVFLALTACAGTFGLLALASHQVPIFESTNSVMFLVGLAVGVDYCLFYLRRERDERAAGRDAETALRIAASTSGRAVLISGITVMLAMSGMFLSGLLLFHGFAVATILVVLLAMVGSVTVLPATLSWLGDRVEAGRVPLLNRRARQGNGGRRPGGRVVGSLIRAVLARPVIAAGASAVVLLTLCAPALGMKTELLGLEKQFGSEAELSVAYSEISESFPGGPAPAEVVVRADDVTAPEFADALVAFEQRLADAGQFGEAVEVTLHEEENVAVIAVPLAGSGSDDTSRDALETLRGTVVPETLEPVADEAYVGGDLAGSEDFNDQLGEDLFPVLLYVAAITFVLMLLSFRSVPIALASIVLNLLSVGAAFGAMTAVFQHGWGADLLGMEPAGSIEAWMPLFVLVILFGLSMDYHVFVVSRIREAHDRGLANRDAITDGIRATAGPVIGAAAIMIAVFSVFALLRMQDMQQMGIGLAVAVLVDATLVRMVLLPALMALLGERSWYLPRALSWLPRISHGETVEAAPSHGEHRREDVNMGAS</sequence>
<dbReference type="SUPFAM" id="SSF82866">
    <property type="entry name" value="Multidrug efflux transporter AcrB transmembrane domain"/>
    <property type="match status" value="2"/>
</dbReference>
<dbReference type="InterPro" id="IPR000731">
    <property type="entry name" value="SSD"/>
</dbReference>
<accession>A0A3A9WFF8</accession>
<evidence type="ECO:0000313" key="11">
    <source>
        <dbReference type="Proteomes" id="UP000275024"/>
    </source>
</evidence>
<keyword evidence="4 6" id="KW-1133">Transmembrane helix</keyword>
<dbReference type="PANTHER" id="PTHR33406">
    <property type="entry name" value="MEMBRANE PROTEIN MJ1562-RELATED"/>
    <property type="match status" value="1"/>
</dbReference>
<comment type="caution">
    <text evidence="8">The sequence shown here is derived from an EMBL/GenBank/DDBJ whole genome shotgun (WGS) entry which is preliminary data.</text>
</comment>
<proteinExistence type="predicted"/>
<dbReference type="PANTHER" id="PTHR33406:SF13">
    <property type="entry name" value="MEMBRANE PROTEIN YDFJ"/>
    <property type="match status" value="1"/>
</dbReference>
<evidence type="ECO:0000259" key="7">
    <source>
        <dbReference type="PROSITE" id="PS50156"/>
    </source>
</evidence>
<dbReference type="EMBL" id="RBDX01000012">
    <property type="protein sequence ID" value="RKN08134.1"/>
    <property type="molecule type" value="Genomic_DNA"/>
</dbReference>
<evidence type="ECO:0000256" key="4">
    <source>
        <dbReference type="ARBA" id="ARBA00022989"/>
    </source>
</evidence>
<organism evidence="8 11">
    <name type="scientific">Streptomyces radicis</name>
    <dbReference type="NCBI Taxonomy" id="1750517"/>
    <lineage>
        <taxon>Bacteria</taxon>
        <taxon>Bacillati</taxon>
        <taxon>Actinomycetota</taxon>
        <taxon>Actinomycetes</taxon>
        <taxon>Kitasatosporales</taxon>
        <taxon>Streptomycetaceae</taxon>
        <taxon>Streptomyces</taxon>
    </lineage>
</organism>
<evidence type="ECO:0000256" key="6">
    <source>
        <dbReference type="SAM" id="Phobius"/>
    </source>
</evidence>
<dbReference type="InterPro" id="IPR004869">
    <property type="entry name" value="MMPL_dom"/>
</dbReference>
<evidence type="ECO:0000256" key="1">
    <source>
        <dbReference type="ARBA" id="ARBA00004651"/>
    </source>
</evidence>
<keyword evidence="3 6" id="KW-0812">Transmembrane</keyword>
<evidence type="ECO:0000256" key="3">
    <source>
        <dbReference type="ARBA" id="ARBA00022692"/>
    </source>
</evidence>
<feature type="domain" description="SSD" evidence="7">
    <location>
        <begin position="202"/>
        <end position="332"/>
    </location>
</feature>
<feature type="transmembrane region" description="Helical" evidence="6">
    <location>
        <begin position="233"/>
        <end position="254"/>
    </location>
</feature>
<evidence type="ECO:0000313" key="10">
    <source>
        <dbReference type="Proteomes" id="UP000268652"/>
    </source>
</evidence>
<keyword evidence="10" id="KW-1185">Reference proteome</keyword>
<comment type="subcellular location">
    <subcellularLocation>
        <location evidence="1">Cell membrane</location>
        <topology evidence="1">Multi-pass membrane protein</topology>
    </subcellularLocation>
</comment>
<feature type="transmembrane region" description="Helical" evidence="6">
    <location>
        <begin position="26"/>
        <end position="44"/>
    </location>
</feature>
<dbReference type="Pfam" id="PF03176">
    <property type="entry name" value="MMPL"/>
    <property type="match status" value="2"/>
</dbReference>
<dbReference type="InterPro" id="IPR050545">
    <property type="entry name" value="Mycobact_MmpL"/>
</dbReference>
<dbReference type="EMBL" id="RBDY01000013">
    <property type="protein sequence ID" value="RKN20489.1"/>
    <property type="molecule type" value="Genomic_DNA"/>
</dbReference>
<dbReference type="PROSITE" id="PS50156">
    <property type="entry name" value="SSD"/>
    <property type="match status" value="1"/>
</dbReference>